<gene>
    <name evidence="1" type="ORF">UJA718_LOCUS33289</name>
</gene>
<feature type="non-terminal residue" evidence="1">
    <location>
        <position position="1"/>
    </location>
</feature>
<dbReference type="AlphaFoldDB" id="A0A821EZP3"/>
<dbReference type="EMBL" id="CAJOBP010029184">
    <property type="protein sequence ID" value="CAF4643726.1"/>
    <property type="molecule type" value="Genomic_DNA"/>
</dbReference>
<name>A0A821EZP3_9BILA</name>
<sequence length="331" mass="38199">LSMTDCDMEIPELNADIGLNLVNFLNGTDTSNFLEVVNNCSQFLSIATATDRMLVEIMKKFRGPERILLPAETYENYLQDCEILDDKLVPFENHNPSIIQPVQPSTYFTKENNEFGPISNAFVNNIDDFRYNLATRFFSLRWLETIDFSKFAIVGSFVLNSLCRSPFGDTKKQDINLIYPARSCLDFEMVVLNVITKLQKVHPVHLKHEIMVEKISGSLHYYISLPCGVKLNFYYTPAEKSKNPLSHVLHNFDMDICQVLMKQAVIPLYPMERHDYVDDDGELQSVITEYWQRPERNIDTYQVQEAFLAAAYPQTLVKHNYINDKTTIPPL</sequence>
<organism evidence="1 2">
    <name type="scientific">Rotaria socialis</name>
    <dbReference type="NCBI Taxonomy" id="392032"/>
    <lineage>
        <taxon>Eukaryota</taxon>
        <taxon>Metazoa</taxon>
        <taxon>Spiralia</taxon>
        <taxon>Gnathifera</taxon>
        <taxon>Rotifera</taxon>
        <taxon>Eurotatoria</taxon>
        <taxon>Bdelloidea</taxon>
        <taxon>Philodinida</taxon>
        <taxon>Philodinidae</taxon>
        <taxon>Rotaria</taxon>
    </lineage>
</organism>
<evidence type="ECO:0000313" key="1">
    <source>
        <dbReference type="EMBL" id="CAF4643726.1"/>
    </source>
</evidence>
<accession>A0A821EZP3</accession>
<proteinExistence type="predicted"/>
<reference evidence="1" key="1">
    <citation type="submission" date="2021-02" db="EMBL/GenBank/DDBJ databases">
        <authorList>
            <person name="Nowell W R."/>
        </authorList>
    </citation>
    <scope>NUCLEOTIDE SEQUENCE</scope>
</reference>
<keyword evidence="2" id="KW-1185">Reference proteome</keyword>
<comment type="caution">
    <text evidence="1">The sequence shown here is derived from an EMBL/GenBank/DDBJ whole genome shotgun (WGS) entry which is preliminary data.</text>
</comment>
<evidence type="ECO:0000313" key="2">
    <source>
        <dbReference type="Proteomes" id="UP000663873"/>
    </source>
</evidence>
<protein>
    <submittedName>
        <fullName evidence="1">Uncharacterized protein</fullName>
    </submittedName>
</protein>
<dbReference type="Proteomes" id="UP000663873">
    <property type="component" value="Unassembled WGS sequence"/>
</dbReference>